<dbReference type="FunFam" id="3.40.50.960:FF:000001">
    <property type="entry name" value="6,7-dimethyl-8-ribityllumazine synthase"/>
    <property type="match status" value="1"/>
</dbReference>
<comment type="similarity">
    <text evidence="2 9">Belongs to the DMRL synthase family.</text>
</comment>
<dbReference type="HAMAP" id="MF_00178">
    <property type="entry name" value="Lumazine_synth"/>
    <property type="match status" value="1"/>
</dbReference>
<evidence type="ECO:0000256" key="1">
    <source>
        <dbReference type="ARBA" id="ARBA00004917"/>
    </source>
</evidence>
<dbReference type="GO" id="GO:0009349">
    <property type="term" value="C:riboflavin synthase complex"/>
    <property type="evidence" value="ECO:0007669"/>
    <property type="project" value="UniProtKB-UniRule"/>
</dbReference>
<feature type="binding site" evidence="9">
    <location>
        <begin position="81"/>
        <end position="83"/>
    </location>
    <ligand>
        <name>5-amino-6-(D-ribitylamino)uracil</name>
        <dbReference type="ChEBI" id="CHEBI:15934"/>
    </ligand>
</feature>
<feature type="binding site" evidence="9">
    <location>
        <position position="114"/>
    </location>
    <ligand>
        <name>5-amino-6-(D-ribitylamino)uracil</name>
        <dbReference type="ChEBI" id="CHEBI:15934"/>
    </ligand>
</feature>
<evidence type="ECO:0000313" key="11">
    <source>
        <dbReference type="Proteomes" id="UP000076643"/>
    </source>
</evidence>
<dbReference type="PANTHER" id="PTHR21058">
    <property type="entry name" value="6,7-DIMETHYL-8-RIBITYLLUMAZINE SYNTHASE DMRL SYNTHASE LUMAZINE SYNTHASE"/>
    <property type="match status" value="1"/>
</dbReference>
<name>A0A162A2I4_9GAMM</name>
<comment type="caution">
    <text evidence="10">The sequence shown here is derived from an EMBL/GenBank/DDBJ whole genome shotgun (WGS) entry which is preliminary data.</text>
</comment>
<dbReference type="InterPro" id="IPR034964">
    <property type="entry name" value="LS"/>
</dbReference>
<feature type="active site" description="Proton donor" evidence="9">
    <location>
        <position position="89"/>
    </location>
</feature>
<feature type="binding site" evidence="9">
    <location>
        <begin position="86"/>
        <end position="87"/>
    </location>
    <ligand>
        <name>(2S)-2-hydroxy-3-oxobutyl phosphate</name>
        <dbReference type="ChEBI" id="CHEBI:58830"/>
    </ligand>
</feature>
<comment type="subunit">
    <text evidence="9">Forms an icosahedral capsid composed of 60 subunits, arranged as a dodecamer of pentamers.</text>
</comment>
<comment type="function">
    <text evidence="7 9">Catalyzes the formation of 6,7-dimethyl-8-ribityllumazine by condensation of 5-amino-6-(D-ribitylamino)uracil with 3,4-dihydroxy-2-butanone 4-phosphate. This is the penultimate step in the biosynthesis of riboflavin.</text>
</comment>
<evidence type="ECO:0000313" key="10">
    <source>
        <dbReference type="EMBL" id="KZN42677.1"/>
    </source>
</evidence>
<dbReference type="Proteomes" id="UP000076643">
    <property type="component" value="Unassembled WGS sequence"/>
</dbReference>
<dbReference type="EMBL" id="AUYB01000082">
    <property type="protein sequence ID" value="KZN42677.1"/>
    <property type="molecule type" value="Genomic_DNA"/>
</dbReference>
<feature type="binding site" evidence="9">
    <location>
        <position position="22"/>
    </location>
    <ligand>
        <name>5-amino-6-(D-ribitylamino)uracil</name>
        <dbReference type="ChEBI" id="CHEBI:15934"/>
    </ligand>
</feature>
<dbReference type="Pfam" id="PF00885">
    <property type="entry name" value="DMRL_synthase"/>
    <property type="match status" value="1"/>
</dbReference>
<dbReference type="GeneID" id="57360957"/>
<dbReference type="PATRIC" id="fig|1365250.3.peg.1099"/>
<dbReference type="GO" id="GO:0009231">
    <property type="term" value="P:riboflavin biosynthetic process"/>
    <property type="evidence" value="ECO:0007669"/>
    <property type="project" value="UniProtKB-UniRule"/>
</dbReference>
<protein>
    <recommendedName>
        <fullName evidence="8 9">6,7-dimethyl-8-ribityllumazine synthase</fullName>
        <shortName evidence="9">DMRL synthase</shortName>
        <shortName evidence="9">LS</shortName>
        <shortName evidence="9">Lumazine synthase</shortName>
        <ecNumber evidence="3 9">2.5.1.78</ecNumber>
    </recommendedName>
</protein>
<dbReference type="GO" id="GO:0005829">
    <property type="term" value="C:cytosol"/>
    <property type="evidence" value="ECO:0007669"/>
    <property type="project" value="TreeGrafter"/>
</dbReference>
<organism evidence="10 11">
    <name type="scientific">Pseudoalteromonas luteoviolacea DSM 6061</name>
    <dbReference type="NCBI Taxonomy" id="1365250"/>
    <lineage>
        <taxon>Bacteria</taxon>
        <taxon>Pseudomonadati</taxon>
        <taxon>Pseudomonadota</taxon>
        <taxon>Gammaproteobacteria</taxon>
        <taxon>Alteromonadales</taxon>
        <taxon>Pseudoalteromonadaceae</taxon>
        <taxon>Pseudoalteromonas</taxon>
    </lineage>
</organism>
<evidence type="ECO:0000256" key="9">
    <source>
        <dbReference type="HAMAP-Rule" id="MF_00178"/>
    </source>
</evidence>
<dbReference type="InterPro" id="IPR036467">
    <property type="entry name" value="LS/RS_sf"/>
</dbReference>
<evidence type="ECO:0000256" key="5">
    <source>
        <dbReference type="ARBA" id="ARBA00022679"/>
    </source>
</evidence>
<dbReference type="SUPFAM" id="SSF52121">
    <property type="entry name" value="Lumazine synthase"/>
    <property type="match status" value="1"/>
</dbReference>
<dbReference type="PANTHER" id="PTHR21058:SF0">
    <property type="entry name" value="6,7-DIMETHYL-8-RIBITYLLUMAZINE SYNTHASE"/>
    <property type="match status" value="1"/>
</dbReference>
<evidence type="ECO:0000256" key="3">
    <source>
        <dbReference type="ARBA" id="ARBA00012664"/>
    </source>
</evidence>
<dbReference type="GO" id="GO:0000906">
    <property type="term" value="F:6,7-dimethyl-8-ribityllumazine synthase activity"/>
    <property type="evidence" value="ECO:0007669"/>
    <property type="project" value="UniProtKB-UniRule"/>
</dbReference>
<evidence type="ECO:0000256" key="6">
    <source>
        <dbReference type="ARBA" id="ARBA00048785"/>
    </source>
</evidence>
<comment type="catalytic activity">
    <reaction evidence="6 9">
        <text>(2S)-2-hydroxy-3-oxobutyl phosphate + 5-amino-6-(D-ribitylamino)uracil = 6,7-dimethyl-8-(1-D-ribityl)lumazine + phosphate + 2 H2O + H(+)</text>
        <dbReference type="Rhea" id="RHEA:26152"/>
        <dbReference type="ChEBI" id="CHEBI:15377"/>
        <dbReference type="ChEBI" id="CHEBI:15378"/>
        <dbReference type="ChEBI" id="CHEBI:15934"/>
        <dbReference type="ChEBI" id="CHEBI:43474"/>
        <dbReference type="ChEBI" id="CHEBI:58201"/>
        <dbReference type="ChEBI" id="CHEBI:58830"/>
        <dbReference type="EC" id="2.5.1.78"/>
    </reaction>
</comment>
<evidence type="ECO:0000256" key="4">
    <source>
        <dbReference type="ARBA" id="ARBA00022619"/>
    </source>
</evidence>
<comment type="pathway">
    <text evidence="1 9">Cofactor biosynthesis; riboflavin biosynthesis; riboflavin from 2-hydroxy-3-oxobutyl phosphate and 5-amino-6-(D-ribitylamino)uracil: step 1/2.</text>
</comment>
<feature type="binding site" evidence="9">
    <location>
        <begin position="57"/>
        <end position="59"/>
    </location>
    <ligand>
        <name>5-amino-6-(D-ribitylamino)uracil</name>
        <dbReference type="ChEBI" id="CHEBI:15934"/>
    </ligand>
</feature>
<evidence type="ECO:0000256" key="7">
    <source>
        <dbReference type="ARBA" id="ARBA00058151"/>
    </source>
</evidence>
<sequence length="154" mass="16322">MKIIEGNKFAPGKKFAIVISRFNDFIGSSLLEGAVDELKRTGGVKEEDITVVYVPGAVELPLAAKRLAMKKEHDAIIALGVIIRGGTPHFDLVANESNKGLASVSLDYDVPVAFGVLTTESIEQAIERAGTKMGNKGGEAALGALEMVNVLEQI</sequence>
<evidence type="ECO:0000256" key="8">
    <source>
        <dbReference type="ARBA" id="ARBA00072606"/>
    </source>
</evidence>
<dbReference type="EC" id="2.5.1.78" evidence="3 9"/>
<dbReference type="STRING" id="43657.S4054249_05485"/>
<dbReference type="InterPro" id="IPR002180">
    <property type="entry name" value="LS/RS"/>
</dbReference>
<feature type="binding site" evidence="9">
    <location>
        <position position="128"/>
    </location>
    <ligand>
        <name>(2S)-2-hydroxy-3-oxobutyl phosphate</name>
        <dbReference type="ChEBI" id="CHEBI:58830"/>
    </ligand>
</feature>
<accession>A0A162A2I4</accession>
<keyword evidence="11" id="KW-1185">Reference proteome</keyword>
<evidence type="ECO:0000256" key="2">
    <source>
        <dbReference type="ARBA" id="ARBA00007424"/>
    </source>
</evidence>
<reference evidence="10 11" key="1">
    <citation type="submission" date="2013-07" db="EMBL/GenBank/DDBJ databases">
        <title>Comparative Genomic and Metabolomic Analysis of Twelve Strains of Pseudoalteromonas luteoviolacea.</title>
        <authorList>
            <person name="Vynne N.G."/>
            <person name="Mansson M."/>
            <person name="Gram L."/>
        </authorList>
    </citation>
    <scope>NUCLEOTIDE SEQUENCE [LARGE SCALE GENOMIC DNA]</scope>
    <source>
        <strain evidence="10 11">DSM 6061</strain>
    </source>
</reference>
<dbReference type="RefSeq" id="WP_063355338.1">
    <property type="nucleotide sequence ID" value="NZ_AQHB01000014.1"/>
</dbReference>
<dbReference type="NCBIfam" id="TIGR00114">
    <property type="entry name" value="lumazine-synth"/>
    <property type="match status" value="1"/>
</dbReference>
<proteinExistence type="inferred from homology"/>
<dbReference type="NCBIfam" id="NF000812">
    <property type="entry name" value="PRK00061.1-4"/>
    <property type="match status" value="1"/>
</dbReference>
<dbReference type="Gene3D" id="3.40.50.960">
    <property type="entry name" value="Lumazine/riboflavin synthase"/>
    <property type="match status" value="1"/>
</dbReference>
<keyword evidence="4 9" id="KW-0686">Riboflavin biosynthesis</keyword>
<keyword evidence="5 9" id="KW-0808">Transferase</keyword>
<gene>
    <name evidence="9 10" type="primary">ribH</name>
    <name evidence="10" type="ORF">N475_10120</name>
</gene>
<dbReference type="AlphaFoldDB" id="A0A162A2I4"/>
<dbReference type="CDD" id="cd09209">
    <property type="entry name" value="Lumazine_synthase-I"/>
    <property type="match status" value="1"/>
</dbReference>
<dbReference type="UniPathway" id="UPA00275">
    <property type="reaction ID" value="UER00404"/>
</dbReference>